<name>A0A151V4S2_PYRO7</name>
<dbReference type="EMBL" id="JH165211">
    <property type="protein sequence ID" value="KYQ30579.1"/>
    <property type="molecule type" value="Genomic_DNA"/>
</dbReference>
<sequence>MFDAGVLAQIEGAVIGQPFNAMTLKPTRNGLFGSFELLYFYKFNSRRPLHKPDGAENMQHSQLETFQKFNTSTLNATVDVAEIVKPKAHPEVAHRLDAVGPGQVKQVPEVVHRGVVHHELQRFGLWPLLPAHLV</sequence>
<dbReference type="AlphaFoldDB" id="A0A151V4S2"/>
<dbReference type="InParanoid" id="A0A151V4S2"/>
<accession>A0A151V4S2</accession>
<evidence type="ECO:0000313" key="2">
    <source>
        <dbReference type="Proteomes" id="UP000009058"/>
    </source>
</evidence>
<gene>
    <name evidence="1" type="ORF">MGG_18139</name>
</gene>
<dbReference type="VEuPathDB" id="FungiDB:MGG_18139"/>
<dbReference type="KEGG" id="mgr:MGG_18139"/>
<protein>
    <submittedName>
        <fullName evidence="1">Uncharacterized protein</fullName>
    </submittedName>
</protein>
<keyword evidence="2" id="KW-1185">Reference proteome</keyword>
<dbReference type="Proteomes" id="UP000009058">
    <property type="component" value="Unassembled WGS sequence"/>
</dbReference>
<reference evidence="1 2" key="1">
    <citation type="journal article" date="2005" name="Nature">
        <title>The genome sequence of the rice blast fungus Magnaporthe grisea.</title>
        <authorList>
            <person name="Dean R.A."/>
            <person name="Talbot N.J."/>
            <person name="Ebbole D.J."/>
            <person name="Farman M.L."/>
            <person name="Mitchell T.K."/>
            <person name="Orbach M.J."/>
            <person name="Thon M."/>
            <person name="Kulkarni R."/>
            <person name="Xu J.R."/>
            <person name="Pan H."/>
            <person name="Read N.D."/>
            <person name="Lee Y.H."/>
            <person name="Carbone I."/>
            <person name="Brown D."/>
            <person name="Oh Y.Y."/>
            <person name="Donofrio N."/>
            <person name="Jeong J.S."/>
            <person name="Soanes D.M."/>
            <person name="Djonovic S."/>
            <person name="Kolomiets E."/>
            <person name="Rehmeyer C."/>
            <person name="Li W."/>
            <person name="Harding M."/>
            <person name="Kim S."/>
            <person name="Lebrun M.H."/>
            <person name="Bohnert H."/>
            <person name="Coughlan S."/>
            <person name="Butler J."/>
            <person name="Calvo S."/>
            <person name="Ma L.J."/>
            <person name="Nicol R."/>
            <person name="Purcell S."/>
            <person name="Nusbaum C."/>
            <person name="Galagan J.E."/>
            <person name="Birren B.W."/>
        </authorList>
    </citation>
    <scope>NUCLEOTIDE SEQUENCE [LARGE SCALE GENOMIC DNA]</scope>
    <source>
        <strain evidence="2">70-15 / ATCC MYA-4617 / FGSC 8958</strain>
    </source>
</reference>
<organism evidence="1 2">
    <name type="scientific">Pyricularia oryzae (strain 70-15 / ATCC MYA-4617 / FGSC 8958)</name>
    <name type="common">Rice blast fungus</name>
    <name type="synonym">Magnaporthe oryzae</name>
    <dbReference type="NCBI Taxonomy" id="242507"/>
    <lineage>
        <taxon>Eukaryota</taxon>
        <taxon>Fungi</taxon>
        <taxon>Dikarya</taxon>
        <taxon>Ascomycota</taxon>
        <taxon>Pezizomycotina</taxon>
        <taxon>Sordariomycetes</taxon>
        <taxon>Sordariomycetidae</taxon>
        <taxon>Magnaporthales</taxon>
        <taxon>Pyriculariaceae</taxon>
        <taxon>Pyricularia</taxon>
    </lineage>
</organism>
<evidence type="ECO:0000313" key="1">
    <source>
        <dbReference type="EMBL" id="KYQ30579.1"/>
    </source>
</evidence>
<proteinExistence type="predicted"/>
<dbReference type="RefSeq" id="XP_016846083.1">
    <property type="nucleotide sequence ID" value="XM_016990600.1"/>
</dbReference>
<dbReference type="GeneID" id="27922223"/>